<dbReference type="AlphaFoldDB" id="A0A7I9WGD4"/>
<feature type="modified residue" description="4-aspartylphosphate" evidence="6">
    <location>
        <position position="80"/>
    </location>
</feature>
<gene>
    <name evidence="10" type="ORF">MMUR_08900</name>
</gene>
<evidence type="ECO:0000256" key="4">
    <source>
        <dbReference type="ARBA" id="ARBA00023125"/>
    </source>
</evidence>
<dbReference type="InterPro" id="IPR001867">
    <property type="entry name" value="OmpR/PhoB-type_DNA-bd"/>
</dbReference>
<protein>
    <submittedName>
        <fullName evidence="10">DNA-binding response regulator</fullName>
    </submittedName>
</protein>
<name>A0A7I9WGD4_9MYCO</name>
<evidence type="ECO:0000256" key="3">
    <source>
        <dbReference type="ARBA" id="ARBA00023015"/>
    </source>
</evidence>
<evidence type="ECO:0000313" key="11">
    <source>
        <dbReference type="Proteomes" id="UP000465241"/>
    </source>
</evidence>
<keyword evidence="11" id="KW-1185">Reference proteome</keyword>
<evidence type="ECO:0000256" key="1">
    <source>
        <dbReference type="ARBA" id="ARBA00022553"/>
    </source>
</evidence>
<keyword evidence="2" id="KW-0902">Two-component regulatory system</keyword>
<dbReference type="InterPro" id="IPR011006">
    <property type="entry name" value="CheY-like_superfamily"/>
</dbReference>
<dbReference type="GO" id="GO:0032993">
    <property type="term" value="C:protein-DNA complex"/>
    <property type="evidence" value="ECO:0007669"/>
    <property type="project" value="TreeGrafter"/>
</dbReference>
<dbReference type="GO" id="GO:0006355">
    <property type="term" value="P:regulation of DNA-templated transcription"/>
    <property type="evidence" value="ECO:0007669"/>
    <property type="project" value="InterPro"/>
</dbReference>
<dbReference type="InterPro" id="IPR016032">
    <property type="entry name" value="Sig_transdc_resp-reg_C-effctor"/>
</dbReference>
<feature type="DNA-binding region" description="OmpR/PhoB-type" evidence="7">
    <location>
        <begin position="156"/>
        <end position="253"/>
    </location>
</feature>
<evidence type="ECO:0000259" key="9">
    <source>
        <dbReference type="PROSITE" id="PS51755"/>
    </source>
</evidence>
<proteinExistence type="predicted"/>
<accession>A0A7I9WGD4</accession>
<reference evidence="10 11" key="1">
    <citation type="journal article" date="2019" name="Emerg. Microbes Infect.">
        <title>Comprehensive subspecies identification of 175 nontuberculous mycobacteria species based on 7547 genomic profiles.</title>
        <authorList>
            <person name="Matsumoto Y."/>
            <person name="Kinjo T."/>
            <person name="Motooka D."/>
            <person name="Nabeya D."/>
            <person name="Jung N."/>
            <person name="Uechi K."/>
            <person name="Horii T."/>
            <person name="Iida T."/>
            <person name="Fujita J."/>
            <person name="Nakamura S."/>
        </authorList>
    </citation>
    <scope>NUCLEOTIDE SEQUENCE [LARGE SCALE GENOMIC DNA]</scope>
    <source>
        <strain evidence="10 11">JCM 13392</strain>
    </source>
</reference>
<dbReference type="InterPro" id="IPR039420">
    <property type="entry name" value="WalR-like"/>
</dbReference>
<dbReference type="GO" id="GO:0000976">
    <property type="term" value="F:transcription cis-regulatory region binding"/>
    <property type="evidence" value="ECO:0007669"/>
    <property type="project" value="TreeGrafter"/>
</dbReference>
<dbReference type="SUPFAM" id="SSF46894">
    <property type="entry name" value="C-terminal effector domain of the bipartite response regulators"/>
    <property type="match status" value="1"/>
</dbReference>
<dbReference type="PANTHER" id="PTHR48111">
    <property type="entry name" value="REGULATOR OF RPOS"/>
    <property type="match status" value="1"/>
</dbReference>
<evidence type="ECO:0000259" key="8">
    <source>
        <dbReference type="PROSITE" id="PS50110"/>
    </source>
</evidence>
<dbReference type="SMART" id="SM00862">
    <property type="entry name" value="Trans_reg_C"/>
    <property type="match status" value="1"/>
</dbReference>
<dbReference type="SUPFAM" id="SSF52172">
    <property type="entry name" value="CheY-like"/>
    <property type="match status" value="1"/>
</dbReference>
<evidence type="ECO:0000256" key="5">
    <source>
        <dbReference type="ARBA" id="ARBA00023163"/>
    </source>
</evidence>
<dbReference type="FunFam" id="1.10.10.10:FF:000005">
    <property type="entry name" value="Two-component system response regulator"/>
    <property type="match status" value="1"/>
</dbReference>
<dbReference type="FunFam" id="3.40.50.2300:FF:000001">
    <property type="entry name" value="DNA-binding response regulator PhoB"/>
    <property type="match status" value="1"/>
</dbReference>
<evidence type="ECO:0000313" key="10">
    <source>
        <dbReference type="EMBL" id="GFG56754.1"/>
    </source>
</evidence>
<keyword evidence="1 6" id="KW-0597">Phosphoprotein</keyword>
<comment type="caution">
    <text evidence="10">The sequence shown here is derived from an EMBL/GenBank/DDBJ whole genome shotgun (WGS) entry which is preliminary data.</text>
</comment>
<dbReference type="CDD" id="cd00383">
    <property type="entry name" value="trans_reg_C"/>
    <property type="match status" value="1"/>
</dbReference>
<dbReference type="Gene3D" id="3.40.50.2300">
    <property type="match status" value="1"/>
</dbReference>
<dbReference type="Pfam" id="PF00486">
    <property type="entry name" value="Trans_reg_C"/>
    <property type="match status" value="1"/>
</dbReference>
<dbReference type="PROSITE" id="PS50110">
    <property type="entry name" value="RESPONSE_REGULATORY"/>
    <property type="match status" value="1"/>
</dbReference>
<dbReference type="InterPro" id="IPR036388">
    <property type="entry name" value="WH-like_DNA-bd_sf"/>
</dbReference>
<keyword evidence="4 7" id="KW-0238">DNA-binding</keyword>
<keyword evidence="5" id="KW-0804">Transcription</keyword>
<dbReference type="Gene3D" id="6.10.250.690">
    <property type="match status" value="1"/>
</dbReference>
<feature type="domain" description="Response regulatory" evidence="8">
    <location>
        <begin position="31"/>
        <end position="145"/>
    </location>
</feature>
<evidence type="ECO:0000256" key="6">
    <source>
        <dbReference type="PROSITE-ProRule" id="PRU00169"/>
    </source>
</evidence>
<feature type="domain" description="OmpR/PhoB-type" evidence="9">
    <location>
        <begin position="156"/>
        <end position="253"/>
    </location>
</feature>
<dbReference type="SMART" id="SM00448">
    <property type="entry name" value="REC"/>
    <property type="match status" value="1"/>
</dbReference>
<sequence length="259" mass="28959">MTSAPMEKQQPRKAILGQLPRMYRADGSPIRVLLVDDERALTNLVRMALQYEGWEIDVAHDADEAFAKYQANTPDLLVLDIMMPGTDGLGVLAKVRESGTYTPTLFLTARDSVSDRVTGLTAGGDDYMTKPFSLEELVARLRGLLRRTAFLTPAEDETLQVADLVLEAASREVTRAGVAVSLTSTEFDLLRVLMRNQRKALTRKEILRQVWDYDFGGKTSIVDLYVSYLRKKIDTGHEPMIHTVRGVGYMLRPPETPGQ</sequence>
<evidence type="ECO:0000256" key="2">
    <source>
        <dbReference type="ARBA" id="ARBA00023012"/>
    </source>
</evidence>
<dbReference type="GO" id="GO:0005829">
    <property type="term" value="C:cytosol"/>
    <property type="evidence" value="ECO:0007669"/>
    <property type="project" value="TreeGrafter"/>
</dbReference>
<dbReference type="EMBL" id="BLKT01000003">
    <property type="protein sequence ID" value="GFG56754.1"/>
    <property type="molecule type" value="Genomic_DNA"/>
</dbReference>
<dbReference type="Proteomes" id="UP000465241">
    <property type="component" value="Unassembled WGS sequence"/>
</dbReference>
<keyword evidence="3" id="KW-0805">Transcription regulation</keyword>
<dbReference type="PANTHER" id="PTHR48111:SF28">
    <property type="entry name" value="TRANSCRIPTIONAL REGULATORY PROTEIN TCRX-RELATED"/>
    <property type="match status" value="1"/>
</dbReference>
<dbReference type="InterPro" id="IPR001789">
    <property type="entry name" value="Sig_transdc_resp-reg_receiver"/>
</dbReference>
<dbReference type="Gene3D" id="1.10.10.10">
    <property type="entry name" value="Winged helix-like DNA-binding domain superfamily/Winged helix DNA-binding domain"/>
    <property type="match status" value="1"/>
</dbReference>
<organism evidence="10 11">
    <name type="scientific">Mycolicibacterium murale</name>
    <dbReference type="NCBI Taxonomy" id="182220"/>
    <lineage>
        <taxon>Bacteria</taxon>
        <taxon>Bacillati</taxon>
        <taxon>Actinomycetota</taxon>
        <taxon>Actinomycetes</taxon>
        <taxon>Mycobacteriales</taxon>
        <taxon>Mycobacteriaceae</taxon>
        <taxon>Mycolicibacterium</taxon>
    </lineage>
</organism>
<dbReference type="GO" id="GO:0000156">
    <property type="term" value="F:phosphorelay response regulator activity"/>
    <property type="evidence" value="ECO:0007669"/>
    <property type="project" value="TreeGrafter"/>
</dbReference>
<dbReference type="PROSITE" id="PS51755">
    <property type="entry name" value="OMPR_PHOB"/>
    <property type="match status" value="1"/>
</dbReference>
<dbReference type="Pfam" id="PF00072">
    <property type="entry name" value="Response_reg"/>
    <property type="match status" value="1"/>
</dbReference>
<evidence type="ECO:0000256" key="7">
    <source>
        <dbReference type="PROSITE-ProRule" id="PRU01091"/>
    </source>
</evidence>